<sequence>MAYVDTRPHAFVWSTRFAVSVPVPACVALARVERDVLLASRRDRVSSLRGNSPPSRWIARLFGIEPANRLADPRLEALRRFAVLLRRRGDRLPATEQTRIVAAGFTPLQVAEVRRLLQAERPTRVGWKRRYIAMVAIVFAIEAVIFRLASAYFSDGLVGFAFTLTTLVAGVPLIRRPARPHAGSVPPG</sequence>
<dbReference type="EMBL" id="JARYGZ010000005">
    <property type="protein sequence ID" value="MDH7640924.1"/>
    <property type="molecule type" value="Genomic_DNA"/>
</dbReference>
<dbReference type="RefSeq" id="WP_281046272.1">
    <property type="nucleotide sequence ID" value="NZ_JARYGZ010000005.1"/>
</dbReference>
<name>A0ABT6N740_9SPHN</name>
<proteinExistence type="predicted"/>
<keyword evidence="3" id="KW-1185">Reference proteome</keyword>
<gene>
    <name evidence="2" type="ORF">QGN17_19480</name>
</gene>
<organism evidence="2 3">
    <name type="scientific">Sphingomonas oryzagri</name>
    <dbReference type="NCBI Taxonomy" id="3042314"/>
    <lineage>
        <taxon>Bacteria</taxon>
        <taxon>Pseudomonadati</taxon>
        <taxon>Pseudomonadota</taxon>
        <taxon>Alphaproteobacteria</taxon>
        <taxon>Sphingomonadales</taxon>
        <taxon>Sphingomonadaceae</taxon>
        <taxon>Sphingomonas</taxon>
    </lineage>
</organism>
<evidence type="ECO:0000256" key="1">
    <source>
        <dbReference type="SAM" id="Phobius"/>
    </source>
</evidence>
<feature type="transmembrane region" description="Helical" evidence="1">
    <location>
        <begin position="131"/>
        <end position="150"/>
    </location>
</feature>
<dbReference type="Proteomes" id="UP001160625">
    <property type="component" value="Unassembled WGS sequence"/>
</dbReference>
<accession>A0ABT6N740</accession>
<keyword evidence="1" id="KW-0812">Transmembrane</keyword>
<evidence type="ECO:0008006" key="4">
    <source>
        <dbReference type="Google" id="ProtNLM"/>
    </source>
</evidence>
<keyword evidence="1" id="KW-0472">Membrane</keyword>
<keyword evidence="1" id="KW-1133">Transmembrane helix</keyword>
<evidence type="ECO:0000313" key="2">
    <source>
        <dbReference type="EMBL" id="MDH7640924.1"/>
    </source>
</evidence>
<reference evidence="2" key="1">
    <citation type="submission" date="2023-04" db="EMBL/GenBank/DDBJ databases">
        <title>Sphingomonas sp. MAHUQ-71 isolated from rice field.</title>
        <authorList>
            <person name="Huq M.A."/>
        </authorList>
    </citation>
    <scope>NUCLEOTIDE SEQUENCE</scope>
    <source>
        <strain evidence="2">MAHUQ-71</strain>
    </source>
</reference>
<feature type="transmembrane region" description="Helical" evidence="1">
    <location>
        <begin position="156"/>
        <end position="174"/>
    </location>
</feature>
<protein>
    <recommendedName>
        <fullName evidence="4">DUF2157 domain-containing protein</fullName>
    </recommendedName>
</protein>
<comment type="caution">
    <text evidence="2">The sequence shown here is derived from an EMBL/GenBank/DDBJ whole genome shotgun (WGS) entry which is preliminary data.</text>
</comment>
<evidence type="ECO:0000313" key="3">
    <source>
        <dbReference type="Proteomes" id="UP001160625"/>
    </source>
</evidence>